<organism evidence="3 4">
    <name type="scientific">Nocardioides humi</name>
    <dbReference type="NCBI Taxonomy" id="449461"/>
    <lineage>
        <taxon>Bacteria</taxon>
        <taxon>Bacillati</taxon>
        <taxon>Actinomycetota</taxon>
        <taxon>Actinomycetes</taxon>
        <taxon>Propionibacteriales</taxon>
        <taxon>Nocardioidaceae</taxon>
        <taxon>Nocardioides</taxon>
    </lineage>
</organism>
<dbReference type="PANTHER" id="PTHR46696">
    <property type="entry name" value="P450, PUTATIVE (EUROFUNG)-RELATED"/>
    <property type="match status" value="1"/>
</dbReference>
<dbReference type="Pfam" id="PF00067">
    <property type="entry name" value="p450"/>
    <property type="match status" value="1"/>
</dbReference>
<keyword evidence="2" id="KW-0503">Monooxygenase</keyword>
<name>A0ABN2AII7_9ACTN</name>
<accession>A0ABN2AII7</accession>
<dbReference type="RefSeq" id="WP_141005683.1">
    <property type="nucleotide sequence ID" value="NZ_BAAAOR010000016.1"/>
</dbReference>
<dbReference type="PROSITE" id="PS00086">
    <property type="entry name" value="CYTOCHROME_P450"/>
    <property type="match status" value="1"/>
</dbReference>
<evidence type="ECO:0000256" key="2">
    <source>
        <dbReference type="RuleBase" id="RU000461"/>
    </source>
</evidence>
<dbReference type="EMBL" id="BAAAOR010000016">
    <property type="protein sequence ID" value="GAA1518277.1"/>
    <property type="molecule type" value="Genomic_DNA"/>
</dbReference>
<comment type="caution">
    <text evidence="3">The sequence shown here is derived from an EMBL/GenBank/DDBJ whole genome shotgun (WGS) entry which is preliminary data.</text>
</comment>
<evidence type="ECO:0000313" key="3">
    <source>
        <dbReference type="EMBL" id="GAA1518277.1"/>
    </source>
</evidence>
<dbReference type="PRINTS" id="PR00359">
    <property type="entry name" value="BP450"/>
</dbReference>
<dbReference type="Gene3D" id="1.10.630.10">
    <property type="entry name" value="Cytochrome P450"/>
    <property type="match status" value="1"/>
</dbReference>
<dbReference type="InterPro" id="IPR017972">
    <property type="entry name" value="Cyt_P450_CS"/>
</dbReference>
<dbReference type="InterPro" id="IPR036396">
    <property type="entry name" value="Cyt_P450_sf"/>
</dbReference>
<keyword evidence="2" id="KW-0560">Oxidoreductase</keyword>
<dbReference type="Proteomes" id="UP001500842">
    <property type="component" value="Unassembled WGS sequence"/>
</dbReference>
<keyword evidence="2" id="KW-0349">Heme</keyword>
<proteinExistence type="inferred from homology"/>
<dbReference type="InterPro" id="IPR002397">
    <property type="entry name" value="Cyt_P450_B"/>
</dbReference>
<protein>
    <submittedName>
        <fullName evidence="3">Cytochrome P450</fullName>
    </submittedName>
</protein>
<evidence type="ECO:0000313" key="4">
    <source>
        <dbReference type="Proteomes" id="UP001500842"/>
    </source>
</evidence>
<keyword evidence="2" id="KW-0408">Iron</keyword>
<dbReference type="SUPFAM" id="SSF48264">
    <property type="entry name" value="Cytochrome P450"/>
    <property type="match status" value="1"/>
</dbReference>
<gene>
    <name evidence="3" type="ORF">GCM10009788_22930</name>
</gene>
<reference evidence="3 4" key="1">
    <citation type="journal article" date="2019" name="Int. J. Syst. Evol. Microbiol.">
        <title>The Global Catalogue of Microorganisms (GCM) 10K type strain sequencing project: providing services to taxonomists for standard genome sequencing and annotation.</title>
        <authorList>
            <consortium name="The Broad Institute Genomics Platform"/>
            <consortium name="The Broad Institute Genome Sequencing Center for Infectious Disease"/>
            <person name="Wu L."/>
            <person name="Ma J."/>
        </authorList>
    </citation>
    <scope>NUCLEOTIDE SEQUENCE [LARGE SCALE GENOMIC DNA]</scope>
    <source>
        <strain evidence="3 4">JCM 14942</strain>
    </source>
</reference>
<keyword evidence="2" id="KW-0479">Metal-binding</keyword>
<comment type="similarity">
    <text evidence="1 2">Belongs to the cytochrome P450 family.</text>
</comment>
<sequence>MTTTHDRLRHFNYFDPADTADKWALFDHARSHAPVVRTDHEASGGPFYLLTRYDDVRRVMEDWETFSSTQSPLVATGVPSLSPIDDDPPFQGEVRKLLNPLFSRSALAPYEQAMHDTARSLIEEWLDDGQVEILNRYAGPYIGRMLIKVIFNDLTREELDVAQEIALEVAEAANPEVFARLFGICSEYLERAKRRGINGDGVLARLVNARIDGAPIPTEKQIGCLGILVLGGLDTTRAAIGNITYRLTQQPELEQRLRDPRWVRRDMDEFLRLDSPVGAMARVATRDVELNGVLIRKGERVQARFDAANRDPEKFTDPGSLHFDEARSGHAAFGMGVHRCLGSNMARMQIEIAFQELLARITRLRLAPGAEVAWAPGQSNCLHAVDIEFDRV</sequence>
<keyword evidence="4" id="KW-1185">Reference proteome</keyword>
<dbReference type="PANTHER" id="PTHR46696:SF6">
    <property type="entry name" value="P450, PUTATIVE (EUROFUNG)-RELATED"/>
    <property type="match status" value="1"/>
</dbReference>
<evidence type="ECO:0000256" key="1">
    <source>
        <dbReference type="ARBA" id="ARBA00010617"/>
    </source>
</evidence>
<dbReference type="InterPro" id="IPR001128">
    <property type="entry name" value="Cyt_P450"/>
</dbReference>